<dbReference type="KEGG" id="psuu:Psuf_068360"/>
<dbReference type="EMBL" id="AP022871">
    <property type="protein sequence ID" value="BCB89523.1"/>
    <property type="molecule type" value="Genomic_DNA"/>
</dbReference>
<dbReference type="RefSeq" id="WP_173161429.1">
    <property type="nucleotide sequence ID" value="NZ_AP022871.1"/>
</dbReference>
<gene>
    <name evidence="1" type="ORF">Psuf_068360</name>
</gene>
<evidence type="ECO:0000313" key="2">
    <source>
        <dbReference type="Proteomes" id="UP000503011"/>
    </source>
</evidence>
<dbReference type="AlphaFoldDB" id="A0A6F8YU70"/>
<keyword evidence="2" id="KW-1185">Reference proteome</keyword>
<proteinExistence type="predicted"/>
<name>A0A6F8YU70_9ACTN</name>
<evidence type="ECO:0000313" key="1">
    <source>
        <dbReference type="EMBL" id="BCB89523.1"/>
    </source>
</evidence>
<reference evidence="1 2" key="1">
    <citation type="submission" date="2020-03" db="EMBL/GenBank/DDBJ databases">
        <title>Whole genome shotgun sequence of Phytohabitans suffuscus NBRC 105367.</title>
        <authorList>
            <person name="Komaki H."/>
            <person name="Tamura T."/>
        </authorList>
    </citation>
    <scope>NUCLEOTIDE SEQUENCE [LARGE SCALE GENOMIC DNA]</scope>
    <source>
        <strain evidence="1 2">NBRC 105367</strain>
    </source>
</reference>
<reference evidence="1 2" key="2">
    <citation type="submission" date="2020-03" db="EMBL/GenBank/DDBJ databases">
        <authorList>
            <person name="Ichikawa N."/>
            <person name="Kimura A."/>
            <person name="Kitahashi Y."/>
            <person name="Uohara A."/>
        </authorList>
    </citation>
    <scope>NUCLEOTIDE SEQUENCE [LARGE SCALE GENOMIC DNA]</scope>
    <source>
        <strain evidence="1 2">NBRC 105367</strain>
    </source>
</reference>
<sequence>MPDEPNDRVHTADQRFRQVTGILDELPDVEKLKGRFTSEMTRLMNALAPGFSRGPAATNPKGRARAGGVARFRLLARCWCGCG</sequence>
<accession>A0A6F8YU70</accession>
<organism evidence="1 2">
    <name type="scientific">Phytohabitans suffuscus</name>
    <dbReference type="NCBI Taxonomy" id="624315"/>
    <lineage>
        <taxon>Bacteria</taxon>
        <taxon>Bacillati</taxon>
        <taxon>Actinomycetota</taxon>
        <taxon>Actinomycetes</taxon>
        <taxon>Micromonosporales</taxon>
        <taxon>Micromonosporaceae</taxon>
    </lineage>
</organism>
<dbReference type="Proteomes" id="UP000503011">
    <property type="component" value="Chromosome"/>
</dbReference>
<protein>
    <submittedName>
        <fullName evidence="1">Uncharacterized protein</fullName>
    </submittedName>
</protein>